<keyword evidence="5 6" id="KW-0472">Membrane</keyword>
<dbReference type="AlphaFoldDB" id="A0A388TF93"/>
<keyword evidence="8" id="KW-1185">Reference proteome</keyword>
<feature type="non-terminal residue" evidence="7">
    <location>
        <position position="1"/>
    </location>
</feature>
<dbReference type="EMBL" id="BGZN01000071">
    <property type="protein sequence ID" value="GBR74707.1"/>
    <property type="molecule type" value="Genomic_DNA"/>
</dbReference>
<feature type="transmembrane region" description="Helical" evidence="6">
    <location>
        <begin position="307"/>
        <end position="329"/>
    </location>
</feature>
<name>A0A388TF93_TERA1</name>
<dbReference type="PRINTS" id="PR00176">
    <property type="entry name" value="NANEUSMPORT"/>
</dbReference>
<feature type="transmembrane region" description="Helical" evidence="6">
    <location>
        <begin position="39"/>
        <end position="58"/>
    </location>
</feature>
<feature type="transmembrane region" description="Helical" evidence="6">
    <location>
        <begin position="98"/>
        <end position="119"/>
    </location>
</feature>
<evidence type="ECO:0000256" key="6">
    <source>
        <dbReference type="SAM" id="Phobius"/>
    </source>
</evidence>
<dbReference type="SUPFAM" id="SSF161070">
    <property type="entry name" value="SNF-like"/>
    <property type="match status" value="1"/>
</dbReference>
<evidence type="ECO:0000256" key="2">
    <source>
        <dbReference type="ARBA" id="ARBA00022448"/>
    </source>
</evidence>
<dbReference type="PANTHER" id="PTHR42948:SF1">
    <property type="entry name" value="TRANSPORTER"/>
    <property type="match status" value="1"/>
</dbReference>
<feature type="transmembrane region" description="Helical" evidence="6">
    <location>
        <begin position="131"/>
        <end position="152"/>
    </location>
</feature>
<evidence type="ECO:0000256" key="1">
    <source>
        <dbReference type="ARBA" id="ARBA00004141"/>
    </source>
</evidence>
<sequence>FLLLGIPLMWLEWALGRRGGSFGHGSAPGAFASLRKSRWGKYLGALGVFNPLIIYTYYTYIESWLLAYAFFALVNAYAGQELIGFLKTFQGLDGSPIYAAYFFFVLTFLANMFVLRRGISGGIEKLARWGMPLLLALAVVLMGRVLTLPNVWDGFGYFWNPDFSRLKDASVWLAAGGQVFYSLSVGMGIIITYASYLKPQDDVALSGLTSAATNEFFEVIVGGSLIIPAAFVFFGAAALAPIAQSGSFNLGFVTMPLIFQQIPLGNIFAGLWFALLFLAGITSSVSVAQPVIAFLQDELRLSHKKSVNIFTLVAFVLCQPAIFFLGHGVLDELDFWGGSFLLVVLALIETIYFVWVFGLDNVWQEIQQGAAISLPRFYRFVLKYITPTILLMIMGAWFWQDAVPKFLLANVNAADKPYIIGTWIVMLVLFLILLALIKIAWRKNNHSAKTRWRQ</sequence>
<feature type="transmembrane region" description="Helical" evidence="6">
    <location>
        <begin position="419"/>
        <end position="441"/>
    </location>
</feature>
<reference evidence="7 8" key="1">
    <citation type="journal article" date="2019" name="ISME J.">
        <title>Genome analyses of uncultured TG2/ZB3 bacteria in 'Margulisbacteria' specifically attached to ectosymbiotic spirochetes of protists in the termite gut.</title>
        <authorList>
            <person name="Utami Y.D."/>
            <person name="Kuwahara H."/>
            <person name="Igai K."/>
            <person name="Murakami T."/>
            <person name="Sugaya K."/>
            <person name="Morikawa T."/>
            <person name="Nagura Y."/>
            <person name="Yuki M."/>
            <person name="Deevong P."/>
            <person name="Inoue T."/>
            <person name="Kihara K."/>
            <person name="Lo N."/>
            <person name="Yamada A."/>
            <person name="Ohkuma M."/>
            <person name="Hongoh Y."/>
        </authorList>
    </citation>
    <scope>NUCLEOTIDE SEQUENCE [LARGE SCALE GENOMIC DNA]</scope>
    <source>
        <strain evidence="7">NkOx7-01</strain>
    </source>
</reference>
<feature type="transmembrane region" description="Helical" evidence="6">
    <location>
        <begin position="380"/>
        <end position="399"/>
    </location>
</feature>
<dbReference type="InterPro" id="IPR037272">
    <property type="entry name" value="SNS_sf"/>
</dbReference>
<comment type="caution">
    <text evidence="7">The sequence shown here is derived from an EMBL/GenBank/DDBJ whole genome shotgun (WGS) entry which is preliminary data.</text>
</comment>
<keyword evidence="3 6" id="KW-0812">Transmembrane</keyword>
<dbReference type="GO" id="GO:0016020">
    <property type="term" value="C:membrane"/>
    <property type="evidence" value="ECO:0007669"/>
    <property type="project" value="UniProtKB-SubCell"/>
</dbReference>
<dbReference type="Pfam" id="PF00209">
    <property type="entry name" value="SNF"/>
    <property type="match status" value="1"/>
</dbReference>
<comment type="subcellular location">
    <subcellularLocation>
        <location evidence="1">Membrane</location>
        <topology evidence="1">Multi-pass membrane protein</topology>
    </subcellularLocation>
</comment>
<dbReference type="InterPro" id="IPR000175">
    <property type="entry name" value="Na/ntran_symport"/>
</dbReference>
<keyword evidence="4 6" id="KW-1133">Transmembrane helix</keyword>
<evidence type="ECO:0000256" key="4">
    <source>
        <dbReference type="ARBA" id="ARBA00022989"/>
    </source>
</evidence>
<accession>A0A388TF93</accession>
<evidence type="ECO:0000256" key="5">
    <source>
        <dbReference type="ARBA" id="ARBA00023136"/>
    </source>
</evidence>
<dbReference type="PROSITE" id="PS50267">
    <property type="entry name" value="NA_NEUROTRAN_SYMP_3"/>
    <property type="match status" value="1"/>
</dbReference>
<evidence type="ECO:0000256" key="3">
    <source>
        <dbReference type="ARBA" id="ARBA00022692"/>
    </source>
</evidence>
<protein>
    <submittedName>
        <fullName evidence="7">Sodium-dependent transporter SNF family</fullName>
    </submittedName>
</protein>
<dbReference type="PANTHER" id="PTHR42948">
    <property type="entry name" value="TRANSPORTER"/>
    <property type="match status" value="1"/>
</dbReference>
<feature type="transmembrane region" description="Helical" evidence="6">
    <location>
        <begin position="335"/>
        <end position="359"/>
    </location>
</feature>
<proteinExistence type="predicted"/>
<gene>
    <name evidence="7" type="ORF">NO1_1835</name>
</gene>
<evidence type="ECO:0000313" key="7">
    <source>
        <dbReference type="EMBL" id="GBR74707.1"/>
    </source>
</evidence>
<evidence type="ECO:0000313" key="8">
    <source>
        <dbReference type="Proteomes" id="UP000269352"/>
    </source>
</evidence>
<feature type="transmembrane region" description="Helical" evidence="6">
    <location>
        <begin position="262"/>
        <end position="295"/>
    </location>
</feature>
<feature type="transmembrane region" description="Helical" evidence="6">
    <location>
        <begin position="172"/>
        <end position="196"/>
    </location>
</feature>
<dbReference type="Proteomes" id="UP000269352">
    <property type="component" value="Unassembled WGS sequence"/>
</dbReference>
<keyword evidence="2" id="KW-0813">Transport</keyword>
<feature type="transmembrane region" description="Helical" evidence="6">
    <location>
        <begin position="216"/>
        <end position="242"/>
    </location>
</feature>
<organism evidence="7 8">
    <name type="scientific">Termititenax aidoneus</name>
    <dbReference type="NCBI Taxonomy" id="2218524"/>
    <lineage>
        <taxon>Bacteria</taxon>
        <taxon>Bacillati</taxon>
        <taxon>Candidatus Margulisiibacteriota</taxon>
        <taxon>Candidatus Termititenacia</taxon>
        <taxon>Candidatus Termititenacales</taxon>
        <taxon>Candidatus Termititenacaceae</taxon>
        <taxon>Candidatus Termititenax</taxon>
    </lineage>
</organism>